<dbReference type="EMBL" id="FOVI01000001">
    <property type="protein sequence ID" value="SFN15004.1"/>
    <property type="molecule type" value="Genomic_DNA"/>
</dbReference>
<evidence type="ECO:0000313" key="3">
    <source>
        <dbReference type="Proteomes" id="UP000199036"/>
    </source>
</evidence>
<keyword evidence="3" id="KW-1185">Reference proteome</keyword>
<feature type="signal peptide" evidence="1">
    <location>
        <begin position="1"/>
        <end position="18"/>
    </location>
</feature>
<keyword evidence="1" id="KW-0732">Signal</keyword>
<reference evidence="3" key="1">
    <citation type="submission" date="2016-10" db="EMBL/GenBank/DDBJ databases">
        <authorList>
            <person name="Varghese N."/>
            <person name="Submissions S."/>
        </authorList>
    </citation>
    <scope>NUCLEOTIDE SEQUENCE [LARGE SCALE GENOMIC DNA]</scope>
    <source>
        <strain evidence="3">DS-12</strain>
    </source>
</reference>
<dbReference type="Proteomes" id="UP000199036">
    <property type="component" value="Unassembled WGS sequence"/>
</dbReference>
<evidence type="ECO:0008006" key="4">
    <source>
        <dbReference type="Google" id="ProtNLM"/>
    </source>
</evidence>
<proteinExistence type="predicted"/>
<dbReference type="OrthoDB" id="5348456at2"/>
<gene>
    <name evidence="2" type="ORF">SAMN05421741_101320</name>
</gene>
<sequence>MKKIIILFLSLCSLYTMAQEKYEAFQYDDKFGVVEIKTLNEFIEPTYSSRNFYFDPITLLNGLEYTFIDRNTGKEESYTTTEEELRFNGNYYMHFYKEGKSIFIPRDTKNKITFNKEYREAIGNGSDLIVKYDGLYEVYVQPNFKTPKVKDIKAKKVYKDFVFRKRTQKEEYLTIFYGNDAIYVYDRNFKLLKEYPSDTEYESRMFEVISGEFTKMENKDLSNYAVAPSYFTESFKDGYTTFTSDEFKKPFQIKGKYRNHIIYGKTDWIIITNRETDKKYSFRIDFEKKRFLLPKKYQEILELKFVE</sequence>
<name>A0A1I4WM86_9FLAO</name>
<dbReference type="STRING" id="913024.SAMN05421741_101320"/>
<protein>
    <recommendedName>
        <fullName evidence="4">WG containing repeat-containing protein</fullName>
    </recommendedName>
</protein>
<feature type="chain" id="PRO_5011538656" description="WG containing repeat-containing protein" evidence="1">
    <location>
        <begin position="19"/>
        <end position="307"/>
    </location>
</feature>
<accession>A0A1I4WM86</accession>
<evidence type="ECO:0000313" key="2">
    <source>
        <dbReference type="EMBL" id="SFN15004.1"/>
    </source>
</evidence>
<dbReference type="AlphaFoldDB" id="A0A1I4WM86"/>
<evidence type="ECO:0000256" key="1">
    <source>
        <dbReference type="SAM" id="SignalP"/>
    </source>
</evidence>
<dbReference type="RefSeq" id="WP_143095563.1">
    <property type="nucleotide sequence ID" value="NZ_FOVI01000001.1"/>
</dbReference>
<organism evidence="2 3">
    <name type="scientific">Paenimyroides ummariense</name>
    <dbReference type="NCBI Taxonomy" id="913024"/>
    <lineage>
        <taxon>Bacteria</taxon>
        <taxon>Pseudomonadati</taxon>
        <taxon>Bacteroidota</taxon>
        <taxon>Flavobacteriia</taxon>
        <taxon>Flavobacteriales</taxon>
        <taxon>Flavobacteriaceae</taxon>
        <taxon>Paenimyroides</taxon>
    </lineage>
</organism>